<keyword evidence="3" id="KW-1185">Reference proteome</keyword>
<dbReference type="AlphaFoldDB" id="A0A9E7KS80"/>
<gene>
    <name evidence="2" type="ORF">MUK42_37261</name>
</gene>
<feature type="transmembrane region" description="Helical" evidence="1">
    <location>
        <begin position="25"/>
        <end position="47"/>
    </location>
</feature>
<organism evidence="2 3">
    <name type="scientific">Musa troglodytarum</name>
    <name type="common">fe'i banana</name>
    <dbReference type="NCBI Taxonomy" id="320322"/>
    <lineage>
        <taxon>Eukaryota</taxon>
        <taxon>Viridiplantae</taxon>
        <taxon>Streptophyta</taxon>
        <taxon>Embryophyta</taxon>
        <taxon>Tracheophyta</taxon>
        <taxon>Spermatophyta</taxon>
        <taxon>Magnoliopsida</taxon>
        <taxon>Liliopsida</taxon>
        <taxon>Zingiberales</taxon>
        <taxon>Musaceae</taxon>
        <taxon>Musa</taxon>
    </lineage>
</organism>
<evidence type="ECO:0000313" key="3">
    <source>
        <dbReference type="Proteomes" id="UP001055439"/>
    </source>
</evidence>
<evidence type="ECO:0000313" key="2">
    <source>
        <dbReference type="EMBL" id="URE27531.1"/>
    </source>
</evidence>
<name>A0A9E7KS80_9LILI</name>
<keyword evidence="1" id="KW-1133">Transmembrane helix</keyword>
<protein>
    <submittedName>
        <fullName evidence="2">IQ calmodulin-binding motif</fullName>
    </submittedName>
</protein>
<keyword evidence="1" id="KW-0472">Membrane</keyword>
<keyword evidence="1" id="KW-0812">Transmembrane</keyword>
<sequence>MKEEEGESAGFSVARLSIIPLTSRLGLRFLLDLASVVACSLTLRFFLAFSKGYLRGFEILVLWYLLLEHTPASFSN</sequence>
<dbReference type="Proteomes" id="UP001055439">
    <property type="component" value="Chromosome 8"/>
</dbReference>
<proteinExistence type="predicted"/>
<reference evidence="2" key="1">
    <citation type="submission" date="2022-05" db="EMBL/GenBank/DDBJ databases">
        <title>The Musa troglodytarum L. genome provides insights into the mechanism of non-climacteric behaviour and enrichment of carotenoids.</title>
        <authorList>
            <person name="Wang J."/>
        </authorList>
    </citation>
    <scope>NUCLEOTIDE SEQUENCE</scope>
    <source>
        <tissue evidence="2">Leaf</tissue>
    </source>
</reference>
<accession>A0A9E7KS80</accession>
<dbReference type="EMBL" id="CP097510">
    <property type="protein sequence ID" value="URE27531.1"/>
    <property type="molecule type" value="Genomic_DNA"/>
</dbReference>
<dbReference type="OrthoDB" id="8182952at2759"/>
<evidence type="ECO:0000256" key="1">
    <source>
        <dbReference type="SAM" id="Phobius"/>
    </source>
</evidence>